<accession>E4N3U0</accession>
<dbReference type="Pfam" id="PF13349">
    <property type="entry name" value="DUF4097"/>
    <property type="match status" value="1"/>
</dbReference>
<name>E4N3U0_KITSK</name>
<evidence type="ECO:0000313" key="2">
    <source>
        <dbReference type="EMBL" id="BAJ31571.1"/>
    </source>
</evidence>
<dbReference type="AlphaFoldDB" id="E4N3U0"/>
<dbReference type="RefSeq" id="WP_014138868.1">
    <property type="nucleotide sequence ID" value="NC_016109.1"/>
</dbReference>
<dbReference type="PATRIC" id="fig|452652.3.peg.5809"/>
<feature type="domain" description="DUF4097" evidence="1">
    <location>
        <begin position="50"/>
        <end position="228"/>
    </location>
</feature>
<dbReference type="eggNOG" id="COG3595">
    <property type="taxonomic scope" value="Bacteria"/>
</dbReference>
<organism evidence="2 3">
    <name type="scientific">Kitasatospora setae (strain ATCC 33774 / DSM 43861 / JCM 3304 / KCC A-0304 / NBRC 14216 / KM-6054)</name>
    <name type="common">Streptomyces setae</name>
    <dbReference type="NCBI Taxonomy" id="452652"/>
    <lineage>
        <taxon>Bacteria</taxon>
        <taxon>Bacillati</taxon>
        <taxon>Actinomycetota</taxon>
        <taxon>Actinomycetes</taxon>
        <taxon>Kitasatosporales</taxon>
        <taxon>Streptomycetaceae</taxon>
        <taxon>Kitasatospora</taxon>
    </lineage>
</organism>
<reference evidence="2 3" key="1">
    <citation type="journal article" date="2010" name="DNA Res.">
        <title>Genome sequence of Kitasatospora setae NBRC 14216T: an evolutionary snapshot of the family Streptomycetaceae.</title>
        <authorList>
            <person name="Ichikawa N."/>
            <person name="Oguchi A."/>
            <person name="Ikeda H."/>
            <person name="Ishikawa J."/>
            <person name="Kitani S."/>
            <person name="Watanabe Y."/>
            <person name="Nakamura S."/>
            <person name="Katano Y."/>
            <person name="Kishi E."/>
            <person name="Sasagawa M."/>
            <person name="Ankai A."/>
            <person name="Fukui S."/>
            <person name="Hashimoto Y."/>
            <person name="Kamata S."/>
            <person name="Otoguro M."/>
            <person name="Tanikawa S."/>
            <person name="Nihira T."/>
            <person name="Horinouchi S."/>
            <person name="Ohnishi Y."/>
            <person name="Hayakawa M."/>
            <person name="Kuzuyama T."/>
            <person name="Arisawa A."/>
            <person name="Nomoto F."/>
            <person name="Miura H."/>
            <person name="Takahashi Y."/>
            <person name="Fujita N."/>
        </authorList>
    </citation>
    <scope>NUCLEOTIDE SEQUENCE [LARGE SCALE GENOMIC DNA]</scope>
    <source>
        <strain evidence="3">ATCC 33774 / DSM 43861 / JCM 3304 / KCC A-0304 / NBRC 14216 / KM-6054</strain>
    </source>
</reference>
<gene>
    <name evidence="2" type="ordered locus">KSE_58000</name>
</gene>
<dbReference type="InterPro" id="IPR025164">
    <property type="entry name" value="Toastrack_DUF4097"/>
</dbReference>
<dbReference type="Proteomes" id="UP000007076">
    <property type="component" value="Chromosome"/>
</dbReference>
<proteinExistence type="predicted"/>
<evidence type="ECO:0000313" key="3">
    <source>
        <dbReference type="Proteomes" id="UP000007076"/>
    </source>
</evidence>
<protein>
    <recommendedName>
        <fullName evidence="1">DUF4097 domain-containing protein</fullName>
    </recommendedName>
</protein>
<dbReference type="STRING" id="452652.KSE_58000"/>
<dbReference type="EMBL" id="AP010968">
    <property type="protein sequence ID" value="BAJ31571.1"/>
    <property type="molecule type" value="Genomic_DNA"/>
</dbReference>
<evidence type="ECO:0000259" key="1">
    <source>
        <dbReference type="Pfam" id="PF13349"/>
    </source>
</evidence>
<keyword evidence="3" id="KW-1185">Reference proteome</keyword>
<sequence length="233" mass="22961">MVVALAGWGVVALLPAHHPYSGNWQQDAAGAGQVTVQADGLGVTLSQDDSAQVTVAMSGSYTGGVPQVSVTRSGSDITVTADCPDDCSEHLRITVPAGLAARVSTGDAGIQAQGLTGRLDLTTGQGGVEVARSSGPLTVHSTGGGVSLADSSAPNAEVTTSDGAVSASFTAAPAALKVTTGDGGVDVKLPHDATYHVDAQSSQSSPSVSLPNTATNAPHSVVVRTKGGGITVH</sequence>
<dbReference type="HOGENOM" id="CLU_1188707_0_0_11"/>
<dbReference type="KEGG" id="ksk:KSE_58000"/>